<comment type="caution">
    <text evidence="1">The sequence shown here is derived from an EMBL/GenBank/DDBJ whole genome shotgun (WGS) entry which is preliminary data.</text>
</comment>
<dbReference type="AlphaFoldDB" id="A0A8S3ZDD5"/>
<organism evidence="1 2">
    <name type="scientific">Candidula unifasciata</name>
    <dbReference type="NCBI Taxonomy" id="100452"/>
    <lineage>
        <taxon>Eukaryota</taxon>
        <taxon>Metazoa</taxon>
        <taxon>Spiralia</taxon>
        <taxon>Lophotrochozoa</taxon>
        <taxon>Mollusca</taxon>
        <taxon>Gastropoda</taxon>
        <taxon>Heterobranchia</taxon>
        <taxon>Euthyneura</taxon>
        <taxon>Panpulmonata</taxon>
        <taxon>Eupulmonata</taxon>
        <taxon>Stylommatophora</taxon>
        <taxon>Helicina</taxon>
        <taxon>Helicoidea</taxon>
        <taxon>Geomitridae</taxon>
        <taxon>Candidula</taxon>
    </lineage>
</organism>
<sequence>MCHSQGHTDGQYGTSQVLSLFCKYWSSRRPNRDGQWHRYDCPSLQDYTRNNIRFVTLTSVVKFGLSHSHLWSSSVCHIYIYRPVRFVTLASV</sequence>
<evidence type="ECO:0000313" key="2">
    <source>
        <dbReference type="Proteomes" id="UP000678393"/>
    </source>
</evidence>
<gene>
    <name evidence="1" type="ORF">CUNI_LOCUS13172</name>
</gene>
<proteinExistence type="predicted"/>
<reference evidence="1" key="1">
    <citation type="submission" date="2021-04" db="EMBL/GenBank/DDBJ databases">
        <authorList>
            <consortium name="Molecular Ecology Group"/>
        </authorList>
    </citation>
    <scope>NUCLEOTIDE SEQUENCE</scope>
</reference>
<feature type="non-terminal residue" evidence="1">
    <location>
        <position position="92"/>
    </location>
</feature>
<name>A0A8S3ZDD5_9EUPU</name>
<accession>A0A8S3ZDD5</accession>
<dbReference type="Proteomes" id="UP000678393">
    <property type="component" value="Unassembled WGS sequence"/>
</dbReference>
<evidence type="ECO:0000313" key="1">
    <source>
        <dbReference type="EMBL" id="CAG5127614.1"/>
    </source>
</evidence>
<keyword evidence="2" id="KW-1185">Reference proteome</keyword>
<protein>
    <submittedName>
        <fullName evidence="1">Uncharacterized protein</fullName>
    </submittedName>
</protein>
<dbReference type="EMBL" id="CAJHNH020002746">
    <property type="protein sequence ID" value="CAG5127614.1"/>
    <property type="molecule type" value="Genomic_DNA"/>
</dbReference>